<sequence>MASGGEEAQLAQCQAYVQRHNVQQLVKDAIVQLCIHKPDNPITFLKEHFEKLEEQHAQKKEEGSGGIGGDEGECDSFVGAVADGGDGRLIGVVEVAARASVAGRPVGRMAYRFCAGWPTESHSCVSKNAAA</sequence>
<dbReference type="Pfam" id="PF02197">
    <property type="entry name" value="RIIa"/>
    <property type="match status" value="1"/>
</dbReference>
<dbReference type="SUPFAM" id="SSF47391">
    <property type="entry name" value="Dimerization-anchoring domain of cAMP-dependent PK regulatory subunit"/>
    <property type="match status" value="1"/>
</dbReference>
<dbReference type="CDD" id="cd12097">
    <property type="entry name" value="DD_RI_PKA"/>
    <property type="match status" value="1"/>
</dbReference>
<organism evidence="2 3">
    <name type="scientific">Plectus sambesii</name>
    <dbReference type="NCBI Taxonomy" id="2011161"/>
    <lineage>
        <taxon>Eukaryota</taxon>
        <taxon>Metazoa</taxon>
        <taxon>Ecdysozoa</taxon>
        <taxon>Nematoda</taxon>
        <taxon>Chromadorea</taxon>
        <taxon>Plectida</taxon>
        <taxon>Plectina</taxon>
        <taxon>Plectoidea</taxon>
        <taxon>Plectidae</taxon>
        <taxon>Plectus</taxon>
    </lineage>
</organism>
<evidence type="ECO:0000259" key="1">
    <source>
        <dbReference type="SMART" id="SM00394"/>
    </source>
</evidence>
<protein>
    <submittedName>
        <fullName evidence="3">RIIa domain-containing protein</fullName>
    </submittedName>
</protein>
<keyword evidence="2" id="KW-1185">Reference proteome</keyword>
<evidence type="ECO:0000313" key="3">
    <source>
        <dbReference type="WBParaSite" id="PSAMB.scaffold1621size29318.g14133.t1"/>
    </source>
</evidence>
<proteinExistence type="predicted"/>
<evidence type="ECO:0000313" key="2">
    <source>
        <dbReference type="Proteomes" id="UP000887566"/>
    </source>
</evidence>
<dbReference type="SMART" id="SM00394">
    <property type="entry name" value="RIIa"/>
    <property type="match status" value="1"/>
</dbReference>
<name>A0A914V7I5_9BILA</name>
<dbReference type="AlphaFoldDB" id="A0A914V7I5"/>
<dbReference type="Gene3D" id="1.20.890.10">
    <property type="entry name" value="cAMP-dependent protein kinase regulatory subunit, dimerization-anchoring domain"/>
    <property type="match status" value="1"/>
</dbReference>
<dbReference type="Proteomes" id="UP000887566">
    <property type="component" value="Unplaced"/>
</dbReference>
<reference evidence="3" key="1">
    <citation type="submission" date="2022-11" db="UniProtKB">
        <authorList>
            <consortium name="WormBaseParasite"/>
        </authorList>
    </citation>
    <scope>IDENTIFICATION</scope>
</reference>
<dbReference type="InterPro" id="IPR003117">
    <property type="entry name" value="cAMP_dep_PK_reg_su_I/II_a/b"/>
</dbReference>
<dbReference type="WBParaSite" id="PSAMB.scaffold1621size29318.g14133.t1">
    <property type="protein sequence ID" value="PSAMB.scaffold1621size29318.g14133.t1"/>
    <property type="gene ID" value="PSAMB.scaffold1621size29318.g14133"/>
</dbReference>
<accession>A0A914V7I5</accession>
<feature type="domain" description="RIIa" evidence="1">
    <location>
        <begin position="20"/>
        <end position="57"/>
    </location>
</feature>